<sequence length="76" mass="8611">MVGEERESEDEGYEGEAMEVRSMSSDHGQHYEKSWRIEEDVHEMKARKAGMAMGGWVWVVVLDCWFEIGSVGGEAS</sequence>
<dbReference type="EMBL" id="OIVN01000266">
    <property type="protein sequence ID" value="SPC77314.1"/>
    <property type="molecule type" value="Genomic_DNA"/>
</dbReference>
<dbReference type="AlphaFoldDB" id="A0A2N9ERX4"/>
<evidence type="ECO:0000256" key="1">
    <source>
        <dbReference type="SAM" id="MobiDB-lite"/>
    </source>
</evidence>
<organism evidence="2">
    <name type="scientific">Fagus sylvatica</name>
    <name type="common">Beechnut</name>
    <dbReference type="NCBI Taxonomy" id="28930"/>
    <lineage>
        <taxon>Eukaryota</taxon>
        <taxon>Viridiplantae</taxon>
        <taxon>Streptophyta</taxon>
        <taxon>Embryophyta</taxon>
        <taxon>Tracheophyta</taxon>
        <taxon>Spermatophyta</taxon>
        <taxon>Magnoliopsida</taxon>
        <taxon>eudicotyledons</taxon>
        <taxon>Gunneridae</taxon>
        <taxon>Pentapetalae</taxon>
        <taxon>rosids</taxon>
        <taxon>fabids</taxon>
        <taxon>Fagales</taxon>
        <taxon>Fagaceae</taxon>
        <taxon>Fagus</taxon>
    </lineage>
</organism>
<feature type="region of interest" description="Disordered" evidence="1">
    <location>
        <begin position="1"/>
        <end position="31"/>
    </location>
</feature>
<proteinExistence type="predicted"/>
<reference evidence="2" key="1">
    <citation type="submission" date="2018-02" db="EMBL/GenBank/DDBJ databases">
        <authorList>
            <person name="Cohen D.B."/>
            <person name="Kent A.D."/>
        </authorList>
    </citation>
    <scope>NUCLEOTIDE SEQUENCE</scope>
</reference>
<feature type="compositionally biased region" description="Acidic residues" evidence="1">
    <location>
        <begin position="1"/>
        <end position="17"/>
    </location>
</feature>
<accession>A0A2N9ERX4</accession>
<protein>
    <submittedName>
        <fullName evidence="2">Uncharacterized protein</fullName>
    </submittedName>
</protein>
<gene>
    <name evidence="2" type="ORF">FSB_LOCUS5196</name>
</gene>
<evidence type="ECO:0000313" key="2">
    <source>
        <dbReference type="EMBL" id="SPC77314.1"/>
    </source>
</evidence>
<name>A0A2N9ERX4_FAGSY</name>